<organism evidence="1 2">
    <name type="scientific">Ranitomeya imitator</name>
    <name type="common">mimic poison frog</name>
    <dbReference type="NCBI Taxonomy" id="111125"/>
    <lineage>
        <taxon>Eukaryota</taxon>
        <taxon>Metazoa</taxon>
        <taxon>Chordata</taxon>
        <taxon>Craniata</taxon>
        <taxon>Vertebrata</taxon>
        <taxon>Euteleostomi</taxon>
        <taxon>Amphibia</taxon>
        <taxon>Batrachia</taxon>
        <taxon>Anura</taxon>
        <taxon>Neobatrachia</taxon>
        <taxon>Hyloidea</taxon>
        <taxon>Dendrobatidae</taxon>
        <taxon>Dendrobatinae</taxon>
        <taxon>Ranitomeya</taxon>
    </lineage>
</organism>
<dbReference type="Gene3D" id="3.30.70.270">
    <property type="match status" value="2"/>
</dbReference>
<dbReference type="InterPro" id="IPR043502">
    <property type="entry name" value="DNA/RNA_pol_sf"/>
</dbReference>
<accession>A0ABN9MHH6</accession>
<comment type="caution">
    <text evidence="1">The sequence shown here is derived from an EMBL/GenBank/DDBJ whole genome shotgun (WGS) entry which is preliminary data.</text>
</comment>
<dbReference type="CDD" id="cd01647">
    <property type="entry name" value="RT_LTR"/>
    <property type="match status" value="1"/>
</dbReference>
<dbReference type="PANTHER" id="PTHR33064">
    <property type="entry name" value="POL PROTEIN"/>
    <property type="match status" value="1"/>
</dbReference>
<keyword evidence="2" id="KW-1185">Reference proteome</keyword>
<protein>
    <recommendedName>
        <fullName evidence="3">Reverse transcriptase domain-containing protein</fullName>
    </recommendedName>
</protein>
<dbReference type="Proteomes" id="UP001176940">
    <property type="component" value="Unassembled WGS sequence"/>
</dbReference>
<dbReference type="InterPro" id="IPR051320">
    <property type="entry name" value="Viral_Replic_Matur_Polypro"/>
</dbReference>
<name>A0ABN9MHH6_9NEOB</name>
<dbReference type="EMBL" id="CAUEEQ010072985">
    <property type="protein sequence ID" value="CAJ0966234.1"/>
    <property type="molecule type" value="Genomic_DNA"/>
</dbReference>
<gene>
    <name evidence="1" type="ORF">RIMI_LOCUS21089169</name>
</gene>
<reference evidence="1" key="1">
    <citation type="submission" date="2023-07" db="EMBL/GenBank/DDBJ databases">
        <authorList>
            <person name="Stuckert A."/>
        </authorList>
    </citation>
    <scope>NUCLEOTIDE SEQUENCE</scope>
</reference>
<evidence type="ECO:0000313" key="1">
    <source>
        <dbReference type="EMBL" id="CAJ0966234.1"/>
    </source>
</evidence>
<proteinExistence type="predicted"/>
<evidence type="ECO:0000313" key="2">
    <source>
        <dbReference type="Proteomes" id="UP001176940"/>
    </source>
</evidence>
<dbReference type="InterPro" id="IPR043128">
    <property type="entry name" value="Rev_trsase/Diguanyl_cyclase"/>
</dbReference>
<dbReference type="SUPFAM" id="SSF56672">
    <property type="entry name" value="DNA/RNA polymerases"/>
    <property type="match status" value="1"/>
</dbReference>
<dbReference type="Gene3D" id="3.10.10.10">
    <property type="entry name" value="HIV Type 1 Reverse Transcriptase, subunit A, domain 1"/>
    <property type="match status" value="1"/>
</dbReference>
<sequence>MELFTLLTKRMNLWNPQPIQGLKKSVSPADEAALKKHLEALQAIDVIKDSEELRPSPPAAKLPINKEFRFCLDYQHFKQQRIPDLYSDRNIQAGLNCLIGYEYYSLLAVDSRISQVPTFPGEREKPYSVRPLGFYECERMQPGYCQSLADYQAMMETVLHDMNRVKLLVHMDYIIVFGKTYAQHSKRLNEVMLRLAIKGITILLEKSFFNGSTVEYAGHVVYEGGITIEDSKREVLSKWPKPRTMSELQCYINFCSYYRQFVSSFKDLAEPLYQLLWEAPKHKAENPQGPWWTKESIEEQWTTDAACGSVSRLLCCDSSEGAMTRLMRAGAAL</sequence>
<evidence type="ECO:0008006" key="3">
    <source>
        <dbReference type="Google" id="ProtNLM"/>
    </source>
</evidence>
<dbReference type="PANTHER" id="PTHR33064:SF37">
    <property type="entry name" value="RIBONUCLEASE H"/>
    <property type="match status" value="1"/>
</dbReference>